<dbReference type="OrthoDB" id="20872at2759"/>
<feature type="compositionally biased region" description="Polar residues" evidence="4">
    <location>
        <begin position="118"/>
        <end position="128"/>
    </location>
</feature>
<evidence type="ECO:0000256" key="1">
    <source>
        <dbReference type="ARBA" id="ARBA00022737"/>
    </source>
</evidence>
<feature type="repeat" description="ANK" evidence="3">
    <location>
        <begin position="273"/>
        <end position="305"/>
    </location>
</feature>
<evidence type="ECO:0000313" key="5">
    <source>
        <dbReference type="EnsemblMetazoa" id="XP_008216022"/>
    </source>
</evidence>
<dbReference type="InterPro" id="IPR036770">
    <property type="entry name" value="Ankyrin_rpt-contain_sf"/>
</dbReference>
<feature type="compositionally biased region" description="Basic and acidic residues" evidence="4">
    <location>
        <begin position="129"/>
        <end position="140"/>
    </location>
</feature>
<dbReference type="SMR" id="A0A7M7HCC7"/>
<reference evidence="5" key="1">
    <citation type="submission" date="2021-01" db="UniProtKB">
        <authorList>
            <consortium name="EnsemblMetazoa"/>
        </authorList>
    </citation>
    <scope>IDENTIFICATION</scope>
</reference>
<feature type="repeat" description="ANK" evidence="3">
    <location>
        <begin position="240"/>
        <end position="272"/>
    </location>
</feature>
<feature type="repeat" description="ANK" evidence="3">
    <location>
        <begin position="34"/>
        <end position="66"/>
    </location>
</feature>
<dbReference type="PANTHER" id="PTHR24173:SF74">
    <property type="entry name" value="ANKYRIN REPEAT DOMAIN-CONTAINING PROTEIN 16"/>
    <property type="match status" value="1"/>
</dbReference>
<dbReference type="InParanoid" id="A0A7M7HCC7"/>
<proteinExistence type="predicted"/>
<organism evidence="5 6">
    <name type="scientific">Nasonia vitripennis</name>
    <name type="common">Parasitic wasp</name>
    <dbReference type="NCBI Taxonomy" id="7425"/>
    <lineage>
        <taxon>Eukaryota</taxon>
        <taxon>Metazoa</taxon>
        <taxon>Ecdysozoa</taxon>
        <taxon>Arthropoda</taxon>
        <taxon>Hexapoda</taxon>
        <taxon>Insecta</taxon>
        <taxon>Pterygota</taxon>
        <taxon>Neoptera</taxon>
        <taxon>Endopterygota</taxon>
        <taxon>Hymenoptera</taxon>
        <taxon>Apocrita</taxon>
        <taxon>Proctotrupomorpha</taxon>
        <taxon>Chalcidoidea</taxon>
        <taxon>Pteromalidae</taxon>
        <taxon>Pteromalinae</taxon>
        <taxon>Nasonia</taxon>
    </lineage>
</organism>
<dbReference type="SMART" id="SM00248">
    <property type="entry name" value="ANK"/>
    <property type="match status" value="6"/>
</dbReference>
<feature type="region of interest" description="Disordered" evidence="4">
    <location>
        <begin position="118"/>
        <end position="145"/>
    </location>
</feature>
<evidence type="ECO:0000256" key="3">
    <source>
        <dbReference type="PROSITE-ProRule" id="PRU00023"/>
    </source>
</evidence>
<dbReference type="SUPFAM" id="SSF48403">
    <property type="entry name" value="Ankyrin repeat"/>
    <property type="match status" value="1"/>
</dbReference>
<feature type="repeat" description="ANK" evidence="3">
    <location>
        <begin position="141"/>
        <end position="173"/>
    </location>
</feature>
<dbReference type="InterPro" id="IPR002110">
    <property type="entry name" value="Ankyrin_rpt"/>
</dbReference>
<protein>
    <submittedName>
        <fullName evidence="5">Uncharacterized protein</fullName>
    </submittedName>
</protein>
<dbReference type="Pfam" id="PF12796">
    <property type="entry name" value="Ank_2"/>
    <property type="match status" value="2"/>
</dbReference>
<sequence length="361" mass="40394">MDRQQPIAQPARVPQIKKSSEFLEHQQQVAPAVNQDTLLHSAVLKQNEKVVKFLLKHGADANARMRFGKEPMQSLSADPNPEMREIFYRYRSASINSTGYSSLNLSVGTSYTLNPYTGQRNKSVSNLSEKYRSLQRDSKNHNPTPVHVTAANGNRGILELLLNHGGDVNLDMEGDYTALSIAILRRHFDIAELLIEQGANVNYRGRSGKTPLHFAVKSKQIEMVQLLLRNGADVKSRTEHGVTALHIAVERKLQDVAELLLKNGSDVNARTRTGVTPLHCAAVKGQKEITEMILSYGGDVSVIMKKGEIDVTPLLWVTESERKKITEILNRYVVKSNTGGYYSRLIKKFWKHIAGKKCILN</sequence>
<feature type="repeat" description="ANK" evidence="3">
    <location>
        <begin position="174"/>
        <end position="206"/>
    </location>
</feature>
<dbReference type="PRINTS" id="PR01415">
    <property type="entry name" value="ANKYRIN"/>
</dbReference>
<keyword evidence="6" id="KW-1185">Reference proteome</keyword>
<evidence type="ECO:0000256" key="4">
    <source>
        <dbReference type="SAM" id="MobiDB-lite"/>
    </source>
</evidence>
<dbReference type="AlphaFoldDB" id="A0A7M7HCC7"/>
<evidence type="ECO:0000313" key="6">
    <source>
        <dbReference type="Proteomes" id="UP000002358"/>
    </source>
</evidence>
<dbReference type="PROSITE" id="PS50297">
    <property type="entry name" value="ANK_REP_REGION"/>
    <property type="match status" value="6"/>
</dbReference>
<dbReference type="Proteomes" id="UP000002358">
    <property type="component" value="Chromosome 1"/>
</dbReference>
<dbReference type="PROSITE" id="PS50088">
    <property type="entry name" value="ANK_REPEAT"/>
    <property type="match status" value="6"/>
</dbReference>
<dbReference type="Pfam" id="PF00023">
    <property type="entry name" value="Ank"/>
    <property type="match status" value="2"/>
</dbReference>
<name>A0A7M7HCC7_NASVI</name>
<dbReference type="PANTHER" id="PTHR24173">
    <property type="entry name" value="ANKYRIN REPEAT CONTAINING"/>
    <property type="match status" value="1"/>
</dbReference>
<evidence type="ECO:0000256" key="2">
    <source>
        <dbReference type="ARBA" id="ARBA00023043"/>
    </source>
</evidence>
<dbReference type="KEGG" id="nvi:103317861"/>
<dbReference type="EnsemblMetazoa" id="XM_008217800">
    <property type="protein sequence ID" value="XP_008216022"/>
    <property type="gene ID" value="LOC103317861"/>
</dbReference>
<accession>A0A7M7HCC7</accession>
<keyword evidence="1" id="KW-0677">Repeat</keyword>
<keyword evidence="2 3" id="KW-0040">ANK repeat</keyword>
<dbReference type="Gene3D" id="1.25.40.20">
    <property type="entry name" value="Ankyrin repeat-containing domain"/>
    <property type="match status" value="4"/>
</dbReference>
<dbReference type="OMA" id="EMREIFY"/>
<gene>
    <name evidence="5" type="primary">103317861</name>
</gene>
<feature type="repeat" description="ANK" evidence="3">
    <location>
        <begin position="207"/>
        <end position="239"/>
    </location>
</feature>